<dbReference type="EMBL" id="CP051428">
    <property type="protein sequence ID" value="QJC50141.1"/>
    <property type="molecule type" value="Genomic_DNA"/>
</dbReference>
<dbReference type="PANTHER" id="PTHR46889">
    <property type="entry name" value="TRANSPOSASE INSF FOR INSERTION SEQUENCE IS3B-RELATED"/>
    <property type="match status" value="1"/>
</dbReference>
<dbReference type="KEGG" id="palr:HGI30_20610"/>
<dbReference type="GO" id="GO:0003676">
    <property type="term" value="F:nucleic acid binding"/>
    <property type="evidence" value="ECO:0007669"/>
    <property type="project" value="InterPro"/>
</dbReference>
<feature type="domain" description="Integrase catalytic" evidence="1">
    <location>
        <begin position="36"/>
        <end position="214"/>
    </location>
</feature>
<dbReference type="PANTHER" id="PTHR46889:SF4">
    <property type="entry name" value="TRANSPOSASE INSO FOR INSERTION SEQUENCE ELEMENT IS911B-RELATED"/>
    <property type="match status" value="1"/>
</dbReference>
<dbReference type="GO" id="GO:0015074">
    <property type="term" value="P:DNA integration"/>
    <property type="evidence" value="ECO:0007669"/>
    <property type="project" value="InterPro"/>
</dbReference>
<evidence type="ECO:0000259" key="1">
    <source>
        <dbReference type="PROSITE" id="PS50994"/>
    </source>
</evidence>
<evidence type="ECO:0000313" key="3">
    <source>
        <dbReference type="EMBL" id="QJC50141.1"/>
    </source>
</evidence>
<dbReference type="Gene3D" id="3.30.420.10">
    <property type="entry name" value="Ribonuclease H-like superfamily/Ribonuclease H"/>
    <property type="match status" value="1"/>
</dbReference>
<dbReference type="Pfam" id="PF13333">
    <property type="entry name" value="rve_2"/>
    <property type="match status" value="1"/>
</dbReference>
<evidence type="ECO:0000313" key="4">
    <source>
        <dbReference type="EMBL" id="QJC50153.1"/>
    </source>
</evidence>
<reference evidence="2 5" key="1">
    <citation type="submission" date="2020-04" db="EMBL/GenBank/DDBJ databases">
        <title>Novel Paenibacillus strain UniB2 isolated from commercial digestive syrup.</title>
        <authorList>
            <person name="Thorat V."/>
            <person name="Kirdat K."/>
            <person name="Tiwarekar B."/>
            <person name="Yadav A."/>
        </authorList>
    </citation>
    <scope>NUCLEOTIDE SEQUENCE [LARGE SCALE GENOMIC DNA]</scope>
    <source>
        <strain evidence="2 5">UniB2</strain>
    </source>
</reference>
<evidence type="ECO:0000313" key="5">
    <source>
        <dbReference type="Proteomes" id="UP000502136"/>
    </source>
</evidence>
<dbReference type="KEGG" id="palr:HGI30_05120"/>
<dbReference type="Proteomes" id="UP000502136">
    <property type="component" value="Chromosome"/>
</dbReference>
<dbReference type="InterPro" id="IPR001584">
    <property type="entry name" value="Integrase_cat-core"/>
</dbReference>
<dbReference type="PROSITE" id="PS50994">
    <property type="entry name" value="INTEGRASE"/>
    <property type="match status" value="1"/>
</dbReference>
<dbReference type="InterPro" id="IPR036397">
    <property type="entry name" value="RNaseH_sf"/>
</dbReference>
<dbReference type="EMBL" id="CP051428">
    <property type="protein sequence ID" value="QJC50153.1"/>
    <property type="molecule type" value="Genomic_DNA"/>
</dbReference>
<dbReference type="EMBL" id="CP051428">
    <property type="protein sequence ID" value="QJC50140.1"/>
    <property type="molecule type" value="Genomic_DNA"/>
</dbReference>
<sequence length="227" mass="26284">MLTDCLRSQYNLVINKKKAYRFCQELGVLHSQRKKQVQHPRRLARNHTITGSNQLWQLDIKYGYVAGYGQFFFLADMIDVFDRTIVGYHLGSSCSAKSVCSMVKRALEQRIAPGAAMPIIRTDNGPQFVSRAFGELAQQAGFVHERIPPKTPNMNAYIESFHATLEHWVLRKEQFETFDEAFHAVEEFMDFYNNRKMHGSLARRSPADFMAWVSEQKPDLTRFQRAV</sequence>
<dbReference type="AlphaFoldDB" id="A0A6H2GRW4"/>
<accession>A0A6H2GRW4</accession>
<dbReference type="Pfam" id="PF00665">
    <property type="entry name" value="rve"/>
    <property type="match status" value="1"/>
</dbReference>
<keyword evidence="5" id="KW-1185">Reference proteome</keyword>
<evidence type="ECO:0000313" key="2">
    <source>
        <dbReference type="EMBL" id="QJC50140.1"/>
    </source>
</evidence>
<dbReference type="NCBIfam" id="NF033516">
    <property type="entry name" value="transpos_IS3"/>
    <property type="match status" value="1"/>
</dbReference>
<proteinExistence type="predicted"/>
<organism evidence="2 5">
    <name type="scientific">Paenibacillus albicereus</name>
    <dbReference type="NCBI Taxonomy" id="2726185"/>
    <lineage>
        <taxon>Bacteria</taxon>
        <taxon>Bacillati</taxon>
        <taxon>Bacillota</taxon>
        <taxon>Bacilli</taxon>
        <taxon>Bacillales</taxon>
        <taxon>Paenibacillaceae</taxon>
        <taxon>Paenibacillus</taxon>
    </lineage>
</organism>
<name>A0A6H2GRW4_9BACL</name>
<dbReference type="InterPro" id="IPR012337">
    <property type="entry name" value="RNaseH-like_sf"/>
</dbReference>
<dbReference type="InterPro" id="IPR048020">
    <property type="entry name" value="Transpos_IS3"/>
</dbReference>
<gene>
    <name evidence="2" type="ORF">HGI30_05120</name>
    <name evidence="3" type="ORF">HGI30_05440</name>
    <name evidence="4" type="ORF">HGI30_20610</name>
</gene>
<dbReference type="InterPro" id="IPR050900">
    <property type="entry name" value="Transposase_IS3/IS150/IS904"/>
</dbReference>
<dbReference type="SUPFAM" id="SSF53098">
    <property type="entry name" value="Ribonuclease H-like"/>
    <property type="match status" value="1"/>
</dbReference>
<dbReference type="KEGG" id="palr:HGI30_05440"/>
<protein>
    <submittedName>
        <fullName evidence="2">IS3 family transposase</fullName>
    </submittedName>
</protein>